<gene>
    <name evidence="5" type="ORF">EZS28_019973</name>
</gene>
<accession>A0A5J4VQD2</accession>
<dbReference type="SUPFAM" id="SSF48371">
    <property type="entry name" value="ARM repeat"/>
    <property type="match status" value="1"/>
</dbReference>
<dbReference type="OrthoDB" id="29145at2759"/>
<sequence>MQPIWDLEKRRIERQRQFTQDLDPDDQRNSRSVESEGLRRNRRAELLDRRRRVRAPDENDIHETNLSEQDILAVLSQPEQVISIEQLNQIRKMLSGKVINSPEQLIKYNVIHSLSTFLDNNDPNNIEQALWCLSNIAATDGENTKAVAYSDAFAKILLLMEHPNEQISQQAIWCIANISGESQDLLQYCDQHGVGQKAVDIIKLYIKPHEHPQHSRLDQKSSSTSAKYKNALKKKPCPAVAHSVFLLSNLVRRKIKDVSSKADYALVALCNVLATTDFENENEYEIIQDCVEALNGIGAERDQSAQ</sequence>
<dbReference type="Proteomes" id="UP000324800">
    <property type="component" value="Unassembled WGS sequence"/>
</dbReference>
<evidence type="ECO:0000313" key="6">
    <source>
        <dbReference type="Proteomes" id="UP000324800"/>
    </source>
</evidence>
<evidence type="ECO:0000256" key="2">
    <source>
        <dbReference type="ARBA" id="ARBA00022448"/>
    </source>
</evidence>
<evidence type="ECO:0008006" key="7">
    <source>
        <dbReference type="Google" id="ProtNLM"/>
    </source>
</evidence>
<dbReference type="Pfam" id="PF00514">
    <property type="entry name" value="Arm"/>
    <property type="match status" value="1"/>
</dbReference>
<dbReference type="PANTHER" id="PTHR23316">
    <property type="entry name" value="IMPORTIN ALPHA"/>
    <property type="match status" value="1"/>
</dbReference>
<dbReference type="InterPro" id="IPR016024">
    <property type="entry name" value="ARM-type_fold"/>
</dbReference>
<dbReference type="EMBL" id="SNRW01005728">
    <property type="protein sequence ID" value="KAA6384503.1"/>
    <property type="molecule type" value="Genomic_DNA"/>
</dbReference>
<dbReference type="SMART" id="SM00185">
    <property type="entry name" value="ARM"/>
    <property type="match status" value="2"/>
</dbReference>
<evidence type="ECO:0000256" key="1">
    <source>
        <dbReference type="ARBA" id="ARBA00010394"/>
    </source>
</evidence>
<keyword evidence="2" id="KW-0813">Transport</keyword>
<dbReference type="InterPro" id="IPR011989">
    <property type="entry name" value="ARM-like"/>
</dbReference>
<name>A0A5J4VQD2_9EUKA</name>
<feature type="non-terminal residue" evidence="5">
    <location>
        <position position="306"/>
    </location>
</feature>
<comment type="similarity">
    <text evidence="1">Belongs to the importin alpha family.</text>
</comment>
<keyword evidence="3" id="KW-0653">Protein transport</keyword>
<protein>
    <recommendedName>
        <fullName evidence="7">IBB domain-containing protein</fullName>
    </recommendedName>
</protein>
<feature type="compositionally biased region" description="Basic and acidic residues" evidence="4">
    <location>
        <begin position="25"/>
        <end position="39"/>
    </location>
</feature>
<feature type="region of interest" description="Disordered" evidence="4">
    <location>
        <begin position="16"/>
        <end position="39"/>
    </location>
</feature>
<dbReference type="GO" id="GO:0015031">
    <property type="term" value="P:protein transport"/>
    <property type="evidence" value="ECO:0007669"/>
    <property type="project" value="UniProtKB-KW"/>
</dbReference>
<proteinExistence type="inferred from homology"/>
<reference evidence="5 6" key="1">
    <citation type="submission" date="2019-03" db="EMBL/GenBank/DDBJ databases">
        <title>Single cell metagenomics reveals metabolic interactions within the superorganism composed of flagellate Streblomastix strix and complex community of Bacteroidetes bacteria on its surface.</title>
        <authorList>
            <person name="Treitli S.C."/>
            <person name="Kolisko M."/>
            <person name="Husnik F."/>
            <person name="Keeling P."/>
            <person name="Hampl V."/>
        </authorList>
    </citation>
    <scope>NUCLEOTIDE SEQUENCE [LARGE SCALE GENOMIC DNA]</scope>
    <source>
        <strain evidence="5">ST1C</strain>
    </source>
</reference>
<dbReference type="InterPro" id="IPR000225">
    <property type="entry name" value="Armadillo"/>
</dbReference>
<evidence type="ECO:0000313" key="5">
    <source>
        <dbReference type="EMBL" id="KAA6384503.1"/>
    </source>
</evidence>
<dbReference type="Gene3D" id="1.25.10.10">
    <property type="entry name" value="Leucine-rich Repeat Variant"/>
    <property type="match status" value="1"/>
</dbReference>
<comment type="caution">
    <text evidence="5">The sequence shown here is derived from an EMBL/GenBank/DDBJ whole genome shotgun (WGS) entry which is preliminary data.</text>
</comment>
<organism evidence="5 6">
    <name type="scientific">Streblomastix strix</name>
    <dbReference type="NCBI Taxonomy" id="222440"/>
    <lineage>
        <taxon>Eukaryota</taxon>
        <taxon>Metamonada</taxon>
        <taxon>Preaxostyla</taxon>
        <taxon>Oxymonadida</taxon>
        <taxon>Streblomastigidae</taxon>
        <taxon>Streblomastix</taxon>
    </lineage>
</organism>
<evidence type="ECO:0000256" key="4">
    <source>
        <dbReference type="SAM" id="MobiDB-lite"/>
    </source>
</evidence>
<evidence type="ECO:0000256" key="3">
    <source>
        <dbReference type="ARBA" id="ARBA00022927"/>
    </source>
</evidence>
<dbReference type="AlphaFoldDB" id="A0A5J4VQD2"/>